<dbReference type="AlphaFoldDB" id="A0A1S3YGB6"/>
<dbReference type="OrthoDB" id="66620at2759"/>
<dbReference type="PaxDb" id="4097-A0A1S3YGB6"/>
<dbReference type="SUPFAM" id="SSF52540">
    <property type="entry name" value="P-loop containing nucleoside triphosphate hydrolases"/>
    <property type="match status" value="1"/>
</dbReference>
<evidence type="ECO:0000259" key="1">
    <source>
        <dbReference type="Pfam" id="PF00005"/>
    </source>
</evidence>
<dbReference type="Pfam" id="PF00005">
    <property type="entry name" value="ABC_tran"/>
    <property type="match status" value="1"/>
</dbReference>
<dbReference type="InterPro" id="IPR029481">
    <property type="entry name" value="ABC_trans_N"/>
</dbReference>
<feature type="domain" description="Pleiotropic ABC efflux transporter N-terminal" evidence="2">
    <location>
        <begin position="93"/>
        <end position="144"/>
    </location>
</feature>
<protein>
    <submittedName>
        <fullName evidence="3">ABC transporter G family member 31-like</fullName>
    </submittedName>
</protein>
<dbReference type="RefSeq" id="XP_016451165.1">
    <property type="nucleotide sequence ID" value="XM_016595679.1"/>
</dbReference>
<dbReference type="OMA" id="QESHIFI"/>
<name>A0A1S3YGB6_TOBAC</name>
<feature type="domain" description="ABC transporter" evidence="1">
    <location>
        <begin position="170"/>
        <end position="205"/>
    </location>
</feature>
<dbReference type="InterPro" id="IPR027417">
    <property type="entry name" value="P-loop_NTPase"/>
</dbReference>
<dbReference type="InterPro" id="IPR003439">
    <property type="entry name" value="ABC_transporter-like_ATP-bd"/>
</dbReference>
<proteinExistence type="predicted"/>
<evidence type="ECO:0000259" key="2">
    <source>
        <dbReference type="Pfam" id="PF14510"/>
    </source>
</evidence>
<dbReference type="Gene3D" id="3.40.50.300">
    <property type="entry name" value="P-loop containing nucleotide triphosphate hydrolases"/>
    <property type="match status" value="1"/>
</dbReference>
<feature type="non-terminal residue" evidence="3">
    <location>
        <position position="209"/>
    </location>
</feature>
<dbReference type="KEGG" id="nta:107775880"/>
<dbReference type="GO" id="GO:0016887">
    <property type="term" value="F:ATP hydrolysis activity"/>
    <property type="evidence" value="ECO:0007669"/>
    <property type="project" value="InterPro"/>
</dbReference>
<dbReference type="PANTHER" id="PTHR48040:SF13">
    <property type="entry name" value="ABC TRANSPORTER G FAMILY MEMBER 31"/>
    <property type="match status" value="1"/>
</dbReference>
<accession>A0A1S3YGB6</accession>
<sequence>MAASNGSEYFELDVEAQESFGRRSNAESVAEDEQELMWAALEKLPTRKRTNLALVKRTAEESDDSVGERTDTVDVRKLDRNTRQLVVDRAMATSEQDNYKLLSGVKERLDSVGLEVPKVEVRYEDITITANVNVGSRALPTLMNSVRDVFENIFTRLKIFRPKKHSLTILNNINGVVKPGRMTLLLGPPGSGKTTLLLALSGKLDNGLK</sequence>
<evidence type="ECO:0000313" key="3">
    <source>
        <dbReference type="RefSeq" id="XP_016451165.1"/>
    </source>
</evidence>
<dbReference type="Pfam" id="PF14510">
    <property type="entry name" value="ABC_trans_N"/>
    <property type="match status" value="1"/>
</dbReference>
<dbReference type="GO" id="GO:0005524">
    <property type="term" value="F:ATP binding"/>
    <property type="evidence" value="ECO:0007669"/>
    <property type="project" value="InterPro"/>
</dbReference>
<dbReference type="PANTHER" id="PTHR48040">
    <property type="entry name" value="PLEIOTROPIC DRUG RESISTANCE PROTEIN 1-LIKE ISOFORM X1"/>
    <property type="match status" value="1"/>
</dbReference>
<reference evidence="3" key="1">
    <citation type="submission" date="2025-08" db="UniProtKB">
        <authorList>
            <consortium name="RefSeq"/>
        </authorList>
    </citation>
    <scope>IDENTIFICATION</scope>
</reference>
<organism evidence="3">
    <name type="scientific">Nicotiana tabacum</name>
    <name type="common">Common tobacco</name>
    <dbReference type="NCBI Taxonomy" id="4097"/>
    <lineage>
        <taxon>Eukaryota</taxon>
        <taxon>Viridiplantae</taxon>
        <taxon>Streptophyta</taxon>
        <taxon>Embryophyta</taxon>
        <taxon>Tracheophyta</taxon>
        <taxon>Spermatophyta</taxon>
        <taxon>Magnoliopsida</taxon>
        <taxon>eudicotyledons</taxon>
        <taxon>Gunneridae</taxon>
        <taxon>Pentapetalae</taxon>
        <taxon>asterids</taxon>
        <taxon>lamiids</taxon>
        <taxon>Solanales</taxon>
        <taxon>Solanaceae</taxon>
        <taxon>Nicotianoideae</taxon>
        <taxon>Nicotianeae</taxon>
        <taxon>Nicotiana</taxon>
    </lineage>
</organism>
<gene>
    <name evidence="3" type="primary">LOC107775880</name>
</gene>